<comment type="similarity">
    <text evidence="1">Belongs to the Mu gp47/PBSX XkdT family.</text>
</comment>
<dbReference type="InterPro" id="IPR006949">
    <property type="entry name" value="Barrel_Baseplate_J-like"/>
</dbReference>
<reference evidence="5 6" key="1">
    <citation type="journal article" date="2016" name="Int. J. Syst. Evol. Microbiol.">
        <title>Chitinibacter fontanus sp. nov., isolated from a spring.</title>
        <authorList>
            <person name="Sheu S.Y."/>
            <person name="Li Y.S."/>
            <person name="Young C.C."/>
            <person name="Chen W.M."/>
        </authorList>
    </citation>
    <scope>NUCLEOTIDE SEQUENCE [LARGE SCALE GENOMIC DNA]</scope>
    <source>
        <strain evidence="5 6">STM-7</strain>
    </source>
</reference>
<evidence type="ECO:0000259" key="3">
    <source>
        <dbReference type="Pfam" id="PF26078"/>
    </source>
</evidence>
<name>A0A7D5Z3Y0_9NEIS</name>
<dbReference type="AlphaFoldDB" id="A0A7D5Z3Y0"/>
<sequence>MFSRATLEQINQRIANDILARLDLDEIRRSDIAVIGKVQAAVEHGLNGYLEWIARQLLPDTCDEDRLVSSSWLNRGLVPTAASFAVGSLTVTGQLGVVIPAGTVWQRVDGQQYASNAEVAITSVPQAVAVTAKVAGLAANATAGTGVVLVSPVIGVQSAALVAAGGLANGSDAEKIDSFRARVVSAWGQTAHGGADFDYVAWAKAVPGVTRVWVKPNWSGLGTVGVFFVRDGDAPIFPDPAEIAAVQSAIDLVRPVTAAVSVLSPVAKAVNFNIQLTPATAEVKAAVQASLAALFLRDAAPGATVLISRIREAISQATGESDHVLNAPTANITTQPGEMATLGSFTWS</sequence>
<evidence type="ECO:0000259" key="2">
    <source>
        <dbReference type="Pfam" id="PF04865"/>
    </source>
</evidence>
<feature type="domain" description="Baseplate J-like central" evidence="3">
    <location>
        <begin position="191"/>
        <end position="263"/>
    </location>
</feature>
<dbReference type="Pfam" id="PF04865">
    <property type="entry name" value="Baseplate_J"/>
    <property type="match status" value="1"/>
</dbReference>
<keyword evidence="6" id="KW-1185">Reference proteome</keyword>
<dbReference type="PANTHER" id="PTHR37829:SF3">
    <property type="entry name" value="PROTEIN JAYE-RELATED"/>
    <property type="match status" value="1"/>
</dbReference>
<dbReference type="InterPro" id="IPR058530">
    <property type="entry name" value="Baseplate_J-like_C"/>
</dbReference>
<accession>A0A7D5Z3Y0</accession>
<dbReference type="RefSeq" id="WP_180307917.1">
    <property type="nucleotide sequence ID" value="NZ_CP058952.1"/>
</dbReference>
<dbReference type="InterPro" id="IPR058531">
    <property type="entry name" value="Baseplate_J_M"/>
</dbReference>
<evidence type="ECO:0000259" key="4">
    <source>
        <dbReference type="Pfam" id="PF26079"/>
    </source>
</evidence>
<dbReference type="Pfam" id="PF26079">
    <property type="entry name" value="Baseplate_J_C"/>
    <property type="match status" value="1"/>
</dbReference>
<dbReference type="EMBL" id="CP058952">
    <property type="protein sequence ID" value="QLI80783.1"/>
    <property type="molecule type" value="Genomic_DNA"/>
</dbReference>
<evidence type="ECO:0000313" key="6">
    <source>
        <dbReference type="Proteomes" id="UP000510822"/>
    </source>
</evidence>
<dbReference type="KEGG" id="cfon:HZU75_04150"/>
<evidence type="ECO:0000313" key="5">
    <source>
        <dbReference type="EMBL" id="QLI80783.1"/>
    </source>
</evidence>
<proteinExistence type="inferred from homology"/>
<evidence type="ECO:0000256" key="1">
    <source>
        <dbReference type="ARBA" id="ARBA00038087"/>
    </source>
</evidence>
<gene>
    <name evidence="5" type="ORF">HZU75_04150</name>
</gene>
<feature type="domain" description="Baseplate J-like C-terminal" evidence="4">
    <location>
        <begin position="270"/>
        <end position="348"/>
    </location>
</feature>
<dbReference type="PANTHER" id="PTHR37829">
    <property type="entry name" value="PHAGE-LIKE ELEMENT PBSX PROTEIN XKDT"/>
    <property type="match status" value="1"/>
</dbReference>
<dbReference type="Proteomes" id="UP000510822">
    <property type="component" value="Chromosome"/>
</dbReference>
<feature type="domain" description="Baseplate protein J-like barrel" evidence="2">
    <location>
        <begin position="89"/>
        <end position="160"/>
    </location>
</feature>
<dbReference type="Pfam" id="PF26078">
    <property type="entry name" value="Baseplate_J_M"/>
    <property type="match status" value="1"/>
</dbReference>
<organism evidence="5 6">
    <name type="scientific">Chitinibacter fontanus</name>
    <dbReference type="NCBI Taxonomy" id="1737446"/>
    <lineage>
        <taxon>Bacteria</taxon>
        <taxon>Pseudomonadati</taxon>
        <taxon>Pseudomonadota</taxon>
        <taxon>Betaproteobacteria</taxon>
        <taxon>Neisseriales</taxon>
        <taxon>Chitinibacteraceae</taxon>
        <taxon>Chitinibacter</taxon>
    </lineage>
</organism>
<protein>
    <submittedName>
        <fullName evidence="5">Baseplate J/gp47 family protein</fullName>
    </submittedName>
</protein>
<dbReference type="InterPro" id="IPR052399">
    <property type="entry name" value="Phage_Baseplate_Assmbl_Protein"/>
</dbReference>